<gene>
    <name evidence="1" type="ORF">LCGC14_1866480</name>
</gene>
<proteinExistence type="predicted"/>
<evidence type="ECO:0000313" key="1">
    <source>
        <dbReference type="EMBL" id="KKL94260.1"/>
    </source>
</evidence>
<dbReference type="AlphaFoldDB" id="A0A0F9IKI0"/>
<sequence length="25" mass="2852">YEAIEFSPSDQMGELMKHLEAKLKG</sequence>
<feature type="non-terminal residue" evidence="1">
    <location>
        <position position="1"/>
    </location>
</feature>
<comment type="caution">
    <text evidence="1">The sequence shown here is derived from an EMBL/GenBank/DDBJ whole genome shotgun (WGS) entry which is preliminary data.</text>
</comment>
<protein>
    <submittedName>
        <fullName evidence="1">Uncharacterized protein</fullName>
    </submittedName>
</protein>
<organism evidence="1">
    <name type="scientific">marine sediment metagenome</name>
    <dbReference type="NCBI Taxonomy" id="412755"/>
    <lineage>
        <taxon>unclassified sequences</taxon>
        <taxon>metagenomes</taxon>
        <taxon>ecological metagenomes</taxon>
    </lineage>
</organism>
<reference evidence="1" key="1">
    <citation type="journal article" date="2015" name="Nature">
        <title>Complex archaea that bridge the gap between prokaryotes and eukaryotes.</title>
        <authorList>
            <person name="Spang A."/>
            <person name="Saw J.H."/>
            <person name="Jorgensen S.L."/>
            <person name="Zaremba-Niedzwiedzka K."/>
            <person name="Martijn J."/>
            <person name="Lind A.E."/>
            <person name="van Eijk R."/>
            <person name="Schleper C."/>
            <person name="Guy L."/>
            <person name="Ettema T.J."/>
        </authorList>
    </citation>
    <scope>NUCLEOTIDE SEQUENCE</scope>
</reference>
<name>A0A0F9IKI0_9ZZZZ</name>
<dbReference type="EMBL" id="LAZR01018972">
    <property type="protein sequence ID" value="KKL94260.1"/>
    <property type="molecule type" value="Genomic_DNA"/>
</dbReference>
<accession>A0A0F9IKI0</accession>